<comment type="caution">
    <text evidence="1">The sequence shown here is derived from an EMBL/GenBank/DDBJ whole genome shotgun (WGS) entry which is preliminary data.</text>
</comment>
<dbReference type="Proteomes" id="UP001162060">
    <property type="component" value="Unassembled WGS sequence"/>
</dbReference>
<dbReference type="EMBL" id="CAKLBY020000114">
    <property type="protein sequence ID" value="CAK7927712.1"/>
    <property type="molecule type" value="Genomic_DNA"/>
</dbReference>
<organism evidence="1 2">
    <name type="scientific">Peronospora matthiolae</name>
    <dbReference type="NCBI Taxonomy" id="2874970"/>
    <lineage>
        <taxon>Eukaryota</taxon>
        <taxon>Sar</taxon>
        <taxon>Stramenopiles</taxon>
        <taxon>Oomycota</taxon>
        <taxon>Peronosporomycetes</taxon>
        <taxon>Peronosporales</taxon>
        <taxon>Peronosporaceae</taxon>
        <taxon>Peronospora</taxon>
    </lineage>
</organism>
<evidence type="ECO:0000313" key="1">
    <source>
        <dbReference type="EMBL" id="CAK7927712.1"/>
    </source>
</evidence>
<protein>
    <submittedName>
        <fullName evidence="1">Uncharacterized protein</fullName>
    </submittedName>
</protein>
<dbReference type="AlphaFoldDB" id="A0AAV1U2I8"/>
<sequence length="508" mass="56536">MDTSYILAFRDADSHNESKRELTSTKANNCCYKMNEQDADLPSAGSSLTLSHVNELRHPKQLHSTALSRFFMSERLLSRIQHQLQEKNSRCVLCPHVAVHFNGVSISDGLGQLGVTSLEGGGIVWLQTAQSGVDVLEIHRNEVQDVTNSSVVALFLPVTTVVEVLPTAVDDDKKESDAVKGVAIQLVDGHRVNLIFKPGPFAETTHCDEFVEGLTKQMKDAALIEPSKRKKEELRCLVRRYLKLDEQSGEGVAIAEQVYATTGYYLGPMTEQVPKFSADPVYRKKTLEKLTAYLNRANKEWRDADAQRELYTKAKHSRNENGLFEYTDTVTGTRISVRDYEQRYLEYAKAHEVDPVLHMFTDQKHEGQEGKVPENIAASSAQRSEPSELGTKAPLLFMATLGIDISSSCVIDKDFFEFRATPMTTEKLAYNGEDLSFRAAVDGARKSYWNCWANTFDQTSRDCANQAGQICARNQPRSTAGVAGTDLCCCFFCAFSNVVLPIVSLSNA</sequence>
<gene>
    <name evidence="1" type="ORF">PM001_LOCUS12862</name>
</gene>
<accession>A0AAV1U2I8</accession>
<reference evidence="1" key="1">
    <citation type="submission" date="2024-01" db="EMBL/GenBank/DDBJ databases">
        <authorList>
            <person name="Webb A."/>
        </authorList>
    </citation>
    <scope>NUCLEOTIDE SEQUENCE</scope>
    <source>
        <strain evidence="1">Pm1</strain>
    </source>
</reference>
<name>A0AAV1U2I8_9STRA</name>
<evidence type="ECO:0000313" key="2">
    <source>
        <dbReference type="Proteomes" id="UP001162060"/>
    </source>
</evidence>
<proteinExistence type="predicted"/>